<dbReference type="OrthoDB" id="341587at2759"/>
<reference evidence="4 5" key="1">
    <citation type="journal article" date="2018" name="Sci. Rep.">
        <title>Comparative analysis of the Pocillopora damicornis genome highlights role of immune system in coral evolution.</title>
        <authorList>
            <person name="Cunning R."/>
            <person name="Bay R.A."/>
            <person name="Gillette P."/>
            <person name="Baker A.C."/>
            <person name="Traylor-Knowles N."/>
        </authorList>
    </citation>
    <scope>NUCLEOTIDE SEQUENCE [LARGE SCALE GENOMIC DNA]</scope>
    <source>
        <strain evidence="4">RSMAS</strain>
        <tissue evidence="4">Whole animal</tissue>
    </source>
</reference>
<dbReference type="EMBL" id="RCHS01003537">
    <property type="protein sequence ID" value="RMX41001.1"/>
    <property type="molecule type" value="Genomic_DNA"/>
</dbReference>
<evidence type="ECO:0000313" key="5">
    <source>
        <dbReference type="Proteomes" id="UP000275408"/>
    </source>
</evidence>
<protein>
    <recommendedName>
        <fullName evidence="6">T-complex-associated testis-expressed protein 1</fullName>
    </recommendedName>
</protein>
<dbReference type="InterPro" id="IPR052410">
    <property type="entry name" value="DRC5"/>
</dbReference>
<accession>A0A3M6TI48</accession>
<dbReference type="PANTHER" id="PTHR24107:SF20">
    <property type="entry name" value="DYNEIN REGULATORY COMPLEX SUBUNIT 5"/>
    <property type="match status" value="1"/>
</dbReference>
<dbReference type="STRING" id="46731.A0A3M6TI48"/>
<evidence type="ECO:0000256" key="3">
    <source>
        <dbReference type="ARBA" id="ARBA00023212"/>
    </source>
</evidence>
<evidence type="ECO:0000256" key="2">
    <source>
        <dbReference type="ARBA" id="ARBA00022490"/>
    </source>
</evidence>
<dbReference type="PANTHER" id="PTHR24107">
    <property type="entry name" value="YNEIN REGULATORY COMPLEX SUBUNIT 5"/>
    <property type="match status" value="1"/>
</dbReference>
<name>A0A3M6TI48_POCDA</name>
<dbReference type="InterPro" id="IPR032675">
    <property type="entry name" value="LRR_dom_sf"/>
</dbReference>
<proteinExistence type="predicted"/>
<keyword evidence="3" id="KW-0206">Cytoskeleton</keyword>
<dbReference type="SUPFAM" id="SSF52047">
    <property type="entry name" value="RNI-like"/>
    <property type="match status" value="1"/>
</dbReference>
<evidence type="ECO:0000256" key="1">
    <source>
        <dbReference type="ARBA" id="ARBA00004245"/>
    </source>
</evidence>
<comment type="caution">
    <text evidence="4">The sequence shown here is derived from an EMBL/GenBank/DDBJ whole genome shotgun (WGS) entry which is preliminary data.</text>
</comment>
<dbReference type="GO" id="GO:0005856">
    <property type="term" value="C:cytoskeleton"/>
    <property type="evidence" value="ECO:0007669"/>
    <property type="project" value="UniProtKB-SubCell"/>
</dbReference>
<evidence type="ECO:0008006" key="6">
    <source>
        <dbReference type="Google" id="ProtNLM"/>
    </source>
</evidence>
<keyword evidence="2" id="KW-0963">Cytoplasm</keyword>
<dbReference type="Gene3D" id="3.80.10.10">
    <property type="entry name" value="Ribonuclease Inhibitor"/>
    <property type="match status" value="2"/>
</dbReference>
<organism evidence="4 5">
    <name type="scientific">Pocillopora damicornis</name>
    <name type="common">Cauliflower coral</name>
    <name type="synonym">Millepora damicornis</name>
    <dbReference type="NCBI Taxonomy" id="46731"/>
    <lineage>
        <taxon>Eukaryota</taxon>
        <taxon>Metazoa</taxon>
        <taxon>Cnidaria</taxon>
        <taxon>Anthozoa</taxon>
        <taxon>Hexacorallia</taxon>
        <taxon>Scleractinia</taxon>
        <taxon>Astrocoeniina</taxon>
        <taxon>Pocilloporidae</taxon>
        <taxon>Pocillopora</taxon>
    </lineage>
</organism>
<dbReference type="AlphaFoldDB" id="A0A3M6TI48"/>
<keyword evidence="5" id="KW-1185">Reference proteome</keyword>
<dbReference type="Pfam" id="PF13516">
    <property type="entry name" value="LRR_6"/>
    <property type="match status" value="5"/>
</dbReference>
<gene>
    <name evidence="4" type="ORF">pdam_00011570</name>
</gene>
<evidence type="ECO:0000313" key="4">
    <source>
        <dbReference type="EMBL" id="RMX41001.1"/>
    </source>
</evidence>
<sequence>MEVAGRKVPSPIFATKDNPAADPRQMRRIIAEDPDWSLATVPLLTELCVKHIVQNFEDNPVLDELLPKHKFKVLEALSTEIAMKVTAGLVSDEGYWKRCCKARWEVCDINKNGNSWKRMYFERNLEGLIENFVPETTDQSLDGPNIDHFDFGLITPSLIHLEELHLTYGVRDCGMNFEWNLFQFTARDCLLLAKAVKACHTLKVFHLHRSGVDDEKVRVLISHVLDHPSLLTLDLSHNKIEDSGARAVGKLLNGRCNLTTLNLCDNKIRSIGAAAIGHALGKNTTLTCINLRLNRLGDDGGQAICRTLFKNNTLTHVHLGSNDLGEPTAAILSQVLAANKTLVDINLSCNTIGPDGGKSLQEGMEENTTIQTMDLRLTEVGQENEYCINQLLKRNREEKYRQSQTS</sequence>
<dbReference type="Proteomes" id="UP000275408">
    <property type="component" value="Unassembled WGS sequence"/>
</dbReference>
<comment type="subcellular location">
    <subcellularLocation>
        <location evidence="1">Cytoplasm</location>
        <location evidence="1">Cytoskeleton</location>
    </subcellularLocation>
</comment>
<dbReference type="InterPro" id="IPR001611">
    <property type="entry name" value="Leu-rich_rpt"/>
</dbReference>
<dbReference type="SMART" id="SM00368">
    <property type="entry name" value="LRR_RI"/>
    <property type="match status" value="5"/>
</dbReference>